<dbReference type="NCBIfam" id="TIGR01563">
    <property type="entry name" value="gp16_SPP1"/>
    <property type="match status" value="1"/>
</dbReference>
<sequence>MVSGLQYAFNQNQRGRLQIDAYITLVEPGETKEEDVKNGVIATVEPIGRDEFVAAGQKGMKARHKFNVWGNEYNDEQEVEYNGRRLTIYRSYGPKDDGKIELYAGERAGNV</sequence>
<comment type="caution">
    <text evidence="1">The sequence shown here is derived from an EMBL/GenBank/DDBJ whole genome shotgun (WGS) entry which is preliminary data.</text>
</comment>
<evidence type="ECO:0000313" key="1">
    <source>
        <dbReference type="EMBL" id="MCZ0667443.1"/>
    </source>
</evidence>
<name>A0A9Q4I277_MEDGN</name>
<reference evidence="1" key="1">
    <citation type="submission" date="2022-11" db="EMBL/GenBank/DDBJ databases">
        <title>Temperate bacteriophages infecting mucin-degrading bacterium Ruminococcus gnavus from the human gut.</title>
        <authorList>
            <person name="Buttimer C."/>
        </authorList>
    </citation>
    <scope>NUCLEOTIDE SEQUENCE</scope>
    <source>
        <strain evidence="1">CCUG 49994</strain>
    </source>
</reference>
<dbReference type="AlphaFoldDB" id="A0A9Q4I277"/>
<gene>
    <name evidence="1" type="ORF">OZZ17_07785</name>
</gene>
<dbReference type="Proteomes" id="UP001079535">
    <property type="component" value="Unassembled WGS sequence"/>
</dbReference>
<accession>A0A9Q4I277</accession>
<protein>
    <submittedName>
        <fullName evidence="1">Phage head closure protein</fullName>
    </submittedName>
</protein>
<dbReference type="EMBL" id="JAPRAY010000009">
    <property type="protein sequence ID" value="MCZ0667443.1"/>
    <property type="molecule type" value="Genomic_DNA"/>
</dbReference>
<evidence type="ECO:0000313" key="2">
    <source>
        <dbReference type="Proteomes" id="UP001079535"/>
    </source>
</evidence>
<organism evidence="1 2">
    <name type="scientific">Mediterraneibacter gnavus</name>
    <name type="common">Ruminococcus gnavus</name>
    <dbReference type="NCBI Taxonomy" id="33038"/>
    <lineage>
        <taxon>Bacteria</taxon>
        <taxon>Bacillati</taxon>
        <taxon>Bacillota</taxon>
        <taxon>Clostridia</taxon>
        <taxon>Lachnospirales</taxon>
        <taxon>Lachnospiraceae</taxon>
        <taxon>Mediterraneibacter</taxon>
    </lineage>
</organism>
<dbReference type="InterPro" id="IPR008767">
    <property type="entry name" value="Phage_SPP1_head-tail_adaptor"/>
</dbReference>
<dbReference type="RefSeq" id="WP_268803512.1">
    <property type="nucleotide sequence ID" value="NZ_JAPRAY010000009.1"/>
</dbReference>
<proteinExistence type="predicted"/>